<evidence type="ECO:0000313" key="3">
    <source>
        <dbReference type="EMBL" id="GEO19648.1"/>
    </source>
</evidence>
<gene>
    <name evidence="3" type="ORF">CQA01_01820</name>
</gene>
<dbReference type="AlphaFoldDB" id="A0A512C602"/>
<sequence>MNNLELTRFRTELLQDVTDFIRTEETGGIREEKFTETALEYLEEASETEGARPCREIRENSIGNRIHKINGYALSEGYETIDLFITVFKGTTELKRLYADELKSAVNLSTRFVQNIFGGKMEVIEETAPVFDFAQTIKKIASEVVRINIYILSDTLIPLDPPLSSSYGDIIINYHLRDIEYLHRIYVSGSGREPIEIKFEESFSERIPCLPMPKENADYESYLAVVPARILADVYRDFGARLLEQNVRTFLQFRGNINKGIRDTILKEPHMFMAYNNGISATAESVELTDDKKSIISIKDFQIVNGGQTTASIFQTRRKFKEADIDSVFVQLKLSVIKDNQRKAEIVSLISRYANTQNKVSEADLTSNHPFHIEVQNLSRKIWAPAQTGGSQTRWFYERARGQYNDELSKIDTPGQRKKWQERNPKNQSFAKEDLARFYNSWEMLPWWVVKGRQRNFIELMKTVDNLDTDQVFYEDLVAKAIIFRASEKLYGTGSRAIGDLRYMVVPYTVAWLYLSTEGQINLHKIWRGQGLSESLTTMLFAALKKVDTFMRNTAPGGLIGEWAKKEDCWEKLKETDLDFDLAALESDLYTKSELKERYKGEAAIEEVDRISMFTKIQGITAEGWLKIDQSGRALGIIDALQSSFIWKISRKIERKQELSYKELKRAEEILNIFGNV</sequence>
<keyword evidence="4" id="KW-1185">Reference proteome</keyword>
<comment type="caution">
    <text evidence="3">The sequence shown here is derived from an EMBL/GenBank/DDBJ whole genome shotgun (WGS) entry which is preliminary data.</text>
</comment>
<proteinExistence type="predicted"/>
<evidence type="ECO:0000313" key="4">
    <source>
        <dbReference type="Proteomes" id="UP000321301"/>
    </source>
</evidence>
<organism evidence="3 4">
    <name type="scientific">Cyclobacterium qasimii</name>
    <dbReference type="NCBI Taxonomy" id="1350429"/>
    <lineage>
        <taxon>Bacteria</taxon>
        <taxon>Pseudomonadati</taxon>
        <taxon>Bacteroidota</taxon>
        <taxon>Cytophagia</taxon>
        <taxon>Cytophagales</taxon>
        <taxon>Cyclobacteriaceae</taxon>
        <taxon>Cyclobacterium</taxon>
    </lineage>
</organism>
<dbReference type="Pfam" id="PF10592">
    <property type="entry name" value="AIPR"/>
    <property type="match status" value="1"/>
</dbReference>
<evidence type="ECO:0008006" key="5">
    <source>
        <dbReference type="Google" id="ProtNLM"/>
    </source>
</evidence>
<dbReference type="RefSeq" id="WP_020889260.1">
    <property type="nucleotide sequence ID" value="NZ_BJYV01000001.1"/>
</dbReference>
<dbReference type="InterPro" id="IPR018891">
    <property type="entry name" value="AIPR_C"/>
</dbReference>
<dbReference type="EMBL" id="BJYV01000001">
    <property type="protein sequence ID" value="GEO19648.1"/>
    <property type="molecule type" value="Genomic_DNA"/>
</dbReference>
<evidence type="ECO:0000259" key="2">
    <source>
        <dbReference type="Pfam" id="PF22879"/>
    </source>
</evidence>
<feature type="domain" description="Abortive infection phage resistance protein N-terminal" evidence="2">
    <location>
        <begin position="34"/>
        <end position="184"/>
    </location>
</feature>
<dbReference type="InterPro" id="IPR055101">
    <property type="entry name" value="AIPR_N"/>
</dbReference>
<protein>
    <recommendedName>
        <fullName evidence="5">AIPR protein</fullName>
    </recommendedName>
</protein>
<dbReference type="Pfam" id="PF22879">
    <property type="entry name" value="AIPR_N"/>
    <property type="match status" value="1"/>
</dbReference>
<accession>A0A512C602</accession>
<evidence type="ECO:0000259" key="1">
    <source>
        <dbReference type="Pfam" id="PF10592"/>
    </source>
</evidence>
<name>A0A512C602_9BACT</name>
<feature type="domain" description="Abortive phage infection protein C-terminal" evidence="1">
    <location>
        <begin position="243"/>
        <end position="553"/>
    </location>
</feature>
<dbReference type="Proteomes" id="UP000321301">
    <property type="component" value="Unassembled WGS sequence"/>
</dbReference>
<reference evidence="3 4" key="1">
    <citation type="submission" date="2019-07" db="EMBL/GenBank/DDBJ databases">
        <title>Whole genome shotgun sequence of Cyclobacterium qasimii NBRC 106168.</title>
        <authorList>
            <person name="Hosoyama A."/>
            <person name="Uohara A."/>
            <person name="Ohji S."/>
            <person name="Ichikawa N."/>
        </authorList>
    </citation>
    <scope>NUCLEOTIDE SEQUENCE [LARGE SCALE GENOMIC DNA]</scope>
    <source>
        <strain evidence="3 4">NBRC 106168</strain>
    </source>
</reference>